<proteinExistence type="predicted"/>
<dbReference type="Proteomes" id="UP000281993">
    <property type="component" value="Segment"/>
</dbReference>
<dbReference type="EMBL" id="MH825712">
    <property type="protein sequence ID" value="AYD87381.1"/>
    <property type="molecule type" value="Genomic_DNA"/>
</dbReference>
<reference evidence="1 2" key="1">
    <citation type="submission" date="2018-08" db="EMBL/GenBank/DDBJ databases">
        <authorList>
            <person name="Preder H."/>
            <person name="Servin-Meza L.A."/>
            <person name="Bonilla J.A."/>
            <person name="Klyczek K."/>
            <person name="Garlena R.A."/>
            <person name="Russell D.A."/>
            <person name="Pope W.H."/>
            <person name="Jacobs-Sera D."/>
            <person name="Hatfull G.F."/>
        </authorList>
    </citation>
    <scope>NUCLEOTIDE SEQUENCE [LARGE SCALE GENOMIC DNA]</scope>
</reference>
<accession>A0A386KSB1</accession>
<keyword evidence="2" id="KW-1185">Reference proteome</keyword>
<name>A0A386KSB1_9CAUD</name>
<gene>
    <name evidence="1" type="primary">86</name>
    <name evidence="1" type="ORF">SEA_VALENTINIPUFF_86</name>
</gene>
<sequence length="198" mass="21973">MTTCGDYSELGPKLDMLETEFIAALAKESRAPLAGTATYYRQEIVVPLMKDVRDYHAQRGTDFPRDLDIGVWEGIPLDDNPGPRSIVVQIDTGDATGRLRVNVNDGVIWDGNPETDETPGGNYQRDWTIQHVSEDVAVAVLRFFEGQGAGHFESLLIRAIMSADDVNKEKLGIGFPEWCRAVGLWLSNKDELHKLAGR</sequence>
<protein>
    <submittedName>
        <fullName evidence="1">Uncharacterized protein</fullName>
    </submittedName>
</protein>
<organism evidence="1 2">
    <name type="scientific">Microbacterium phage ValentiniPuff</name>
    <dbReference type="NCBI Taxonomy" id="2315705"/>
    <lineage>
        <taxon>Viruses</taxon>
        <taxon>Duplodnaviria</taxon>
        <taxon>Heunggongvirae</taxon>
        <taxon>Uroviricota</taxon>
        <taxon>Caudoviricetes</taxon>
        <taxon>Valentinivirus</taxon>
        <taxon>Valentinivirus valentinipuff</taxon>
    </lineage>
</organism>
<evidence type="ECO:0000313" key="2">
    <source>
        <dbReference type="Proteomes" id="UP000281993"/>
    </source>
</evidence>
<evidence type="ECO:0000313" key="1">
    <source>
        <dbReference type="EMBL" id="AYD87381.1"/>
    </source>
</evidence>